<dbReference type="InterPro" id="IPR003661">
    <property type="entry name" value="HisK_dim/P_dom"/>
</dbReference>
<dbReference type="GO" id="GO:0007234">
    <property type="term" value="P:osmosensory signaling via phosphorelay pathway"/>
    <property type="evidence" value="ECO:0007669"/>
    <property type="project" value="TreeGrafter"/>
</dbReference>
<dbReference type="InterPro" id="IPR050351">
    <property type="entry name" value="BphY/WalK/GraS-like"/>
</dbReference>
<dbReference type="Gene3D" id="1.10.287.130">
    <property type="match status" value="1"/>
</dbReference>
<evidence type="ECO:0000256" key="7">
    <source>
        <dbReference type="ARBA" id="ARBA00022777"/>
    </source>
</evidence>
<protein>
    <recommendedName>
        <fullName evidence="10">Sensor-like histidine kinase SenX3</fullName>
        <ecNumber evidence="3">2.7.13.3</ecNumber>
    </recommendedName>
</protein>
<keyword evidence="8" id="KW-0067">ATP-binding</keyword>
<dbReference type="PANTHER" id="PTHR42878:SF7">
    <property type="entry name" value="SENSOR HISTIDINE KINASE GLRK"/>
    <property type="match status" value="1"/>
</dbReference>
<dbReference type="InterPro" id="IPR036097">
    <property type="entry name" value="HisK_dim/P_sf"/>
</dbReference>
<accession>A0A8J3YP41</accession>
<dbReference type="PROSITE" id="PS50109">
    <property type="entry name" value="HIS_KIN"/>
    <property type="match status" value="1"/>
</dbReference>
<dbReference type="EMBL" id="BOPF01000025">
    <property type="protein sequence ID" value="GIJ49159.1"/>
    <property type="molecule type" value="Genomic_DNA"/>
</dbReference>
<comment type="caution">
    <text evidence="12">The sequence shown here is derived from an EMBL/GenBank/DDBJ whole genome shotgun (WGS) entry which is preliminary data.</text>
</comment>
<dbReference type="CDD" id="cd00082">
    <property type="entry name" value="HisKA"/>
    <property type="match status" value="1"/>
</dbReference>
<dbReference type="PRINTS" id="PR00344">
    <property type="entry name" value="BCTRLSENSOR"/>
</dbReference>
<keyword evidence="7" id="KW-0418">Kinase</keyword>
<evidence type="ECO:0000313" key="13">
    <source>
        <dbReference type="Proteomes" id="UP000619260"/>
    </source>
</evidence>
<dbReference type="Pfam" id="PF02518">
    <property type="entry name" value="HATPase_c"/>
    <property type="match status" value="1"/>
</dbReference>
<gene>
    <name evidence="12" type="ORF">Val02_60450</name>
</gene>
<dbReference type="GO" id="GO:0000155">
    <property type="term" value="F:phosphorelay sensor kinase activity"/>
    <property type="evidence" value="ECO:0007669"/>
    <property type="project" value="InterPro"/>
</dbReference>
<dbReference type="GO" id="GO:0005524">
    <property type="term" value="F:ATP binding"/>
    <property type="evidence" value="ECO:0007669"/>
    <property type="project" value="UniProtKB-KW"/>
</dbReference>
<dbReference type="InterPro" id="IPR035965">
    <property type="entry name" value="PAS-like_dom_sf"/>
</dbReference>
<organism evidence="12 13">
    <name type="scientific">Virgisporangium aliadipatigenens</name>
    <dbReference type="NCBI Taxonomy" id="741659"/>
    <lineage>
        <taxon>Bacteria</taxon>
        <taxon>Bacillati</taxon>
        <taxon>Actinomycetota</taxon>
        <taxon>Actinomycetes</taxon>
        <taxon>Micromonosporales</taxon>
        <taxon>Micromonosporaceae</taxon>
        <taxon>Virgisporangium</taxon>
    </lineage>
</organism>
<keyword evidence="5" id="KW-0808">Transferase</keyword>
<dbReference type="PANTHER" id="PTHR42878">
    <property type="entry name" value="TWO-COMPONENT HISTIDINE KINASE"/>
    <property type="match status" value="1"/>
</dbReference>
<dbReference type="InterPro" id="IPR005467">
    <property type="entry name" value="His_kinase_dom"/>
</dbReference>
<comment type="catalytic activity">
    <reaction evidence="1">
        <text>ATP + protein L-histidine = ADP + protein N-phospho-L-histidine.</text>
        <dbReference type="EC" id="2.7.13.3"/>
    </reaction>
</comment>
<dbReference type="Gene3D" id="3.30.565.10">
    <property type="entry name" value="Histidine kinase-like ATPase, C-terminal domain"/>
    <property type="match status" value="1"/>
</dbReference>
<proteinExistence type="predicted"/>
<evidence type="ECO:0000256" key="4">
    <source>
        <dbReference type="ARBA" id="ARBA00022553"/>
    </source>
</evidence>
<evidence type="ECO:0000256" key="9">
    <source>
        <dbReference type="ARBA" id="ARBA00023012"/>
    </source>
</evidence>
<evidence type="ECO:0000256" key="3">
    <source>
        <dbReference type="ARBA" id="ARBA00012438"/>
    </source>
</evidence>
<dbReference type="Proteomes" id="UP000619260">
    <property type="component" value="Unassembled WGS sequence"/>
</dbReference>
<feature type="domain" description="Histidine kinase" evidence="11">
    <location>
        <begin position="479"/>
        <end position="698"/>
    </location>
</feature>
<dbReference type="InterPro" id="IPR036890">
    <property type="entry name" value="HATPase_C_sf"/>
</dbReference>
<evidence type="ECO:0000256" key="2">
    <source>
        <dbReference type="ARBA" id="ARBA00004236"/>
    </source>
</evidence>
<dbReference type="InterPro" id="IPR004358">
    <property type="entry name" value="Sig_transdc_His_kin-like_C"/>
</dbReference>
<dbReference type="SMART" id="SM00387">
    <property type="entry name" value="HATPase_c"/>
    <property type="match status" value="1"/>
</dbReference>
<dbReference type="Gene3D" id="3.30.450.20">
    <property type="entry name" value="PAS domain"/>
    <property type="match status" value="1"/>
</dbReference>
<evidence type="ECO:0000256" key="5">
    <source>
        <dbReference type="ARBA" id="ARBA00022679"/>
    </source>
</evidence>
<dbReference type="Pfam" id="PF08448">
    <property type="entry name" value="PAS_4"/>
    <property type="match status" value="1"/>
</dbReference>
<dbReference type="GO" id="GO:0005886">
    <property type="term" value="C:plasma membrane"/>
    <property type="evidence" value="ECO:0007669"/>
    <property type="project" value="UniProtKB-SubCell"/>
</dbReference>
<dbReference type="RefSeq" id="WP_203902635.1">
    <property type="nucleotide sequence ID" value="NZ_BOPF01000025.1"/>
</dbReference>
<dbReference type="CDD" id="cd00075">
    <property type="entry name" value="HATPase"/>
    <property type="match status" value="1"/>
</dbReference>
<dbReference type="GO" id="GO:0030295">
    <property type="term" value="F:protein kinase activator activity"/>
    <property type="evidence" value="ECO:0007669"/>
    <property type="project" value="TreeGrafter"/>
</dbReference>
<keyword evidence="13" id="KW-1185">Reference proteome</keyword>
<evidence type="ECO:0000256" key="8">
    <source>
        <dbReference type="ARBA" id="ARBA00022840"/>
    </source>
</evidence>
<keyword evidence="6" id="KW-0547">Nucleotide-binding</keyword>
<keyword evidence="9" id="KW-0902">Two-component regulatory system</keyword>
<evidence type="ECO:0000256" key="10">
    <source>
        <dbReference type="ARBA" id="ARBA00039401"/>
    </source>
</evidence>
<dbReference type="Pfam" id="PF00512">
    <property type="entry name" value="HisKA"/>
    <property type="match status" value="1"/>
</dbReference>
<dbReference type="SUPFAM" id="SSF55874">
    <property type="entry name" value="ATPase domain of HSP90 chaperone/DNA topoisomerase II/histidine kinase"/>
    <property type="match status" value="1"/>
</dbReference>
<dbReference type="EC" id="2.7.13.3" evidence="3"/>
<comment type="subcellular location">
    <subcellularLocation>
        <location evidence="2">Cell membrane</location>
    </subcellularLocation>
</comment>
<keyword evidence="4" id="KW-0597">Phosphoprotein</keyword>
<reference evidence="12" key="1">
    <citation type="submission" date="2021-01" db="EMBL/GenBank/DDBJ databases">
        <title>Whole genome shotgun sequence of Virgisporangium aliadipatigenens NBRC 105644.</title>
        <authorList>
            <person name="Komaki H."/>
            <person name="Tamura T."/>
        </authorList>
    </citation>
    <scope>NUCLEOTIDE SEQUENCE</scope>
    <source>
        <strain evidence="12">NBRC 105644</strain>
    </source>
</reference>
<evidence type="ECO:0000259" key="11">
    <source>
        <dbReference type="PROSITE" id="PS50109"/>
    </source>
</evidence>
<evidence type="ECO:0000313" key="12">
    <source>
        <dbReference type="EMBL" id="GIJ49159.1"/>
    </source>
</evidence>
<dbReference type="InterPro" id="IPR003594">
    <property type="entry name" value="HATPase_dom"/>
</dbReference>
<dbReference type="SMART" id="SM00388">
    <property type="entry name" value="HisKA"/>
    <property type="match status" value="1"/>
</dbReference>
<dbReference type="SUPFAM" id="SSF47384">
    <property type="entry name" value="Homodimeric domain of signal transducing histidine kinase"/>
    <property type="match status" value="1"/>
</dbReference>
<sequence>MRVTRWLRGAALAAAVLVAGMLVTGTVTALLALKEREAADDAMDRQTGLAAAELQSEVHRYLDTVETIAAALGSHAEVTAAGFAKVTDGVPRQNLPGAVAITYVVPATDDRVPAVRQAWGLPAQALGSGPEHLMGVLIRQLDGRPTPPGGKDLGAEPELNDVLREAQKRGGPAASTADVLADDATLPRGQQQLAISLATPVRGIDGAPRGWVLLALRGQGLFAAVLERTLHPGVSATLSAAAPDGELLPVAAVNLPTAAREPLRDRAFVQVAQRQWRLDLLADPRLIPGGHTDRPLATALLGTLLSVLFAVLVHVLSTRRARALAEVHAATAGLRAAEADARHHAALHDAVWNAVSEGVSVVASDGTFLLHNPAARQILGGAADAGHVADWPAHHGVFKPDQVTPFPVEELPMMRALRGEDADGVEMFVKNPHRPDGVLLSASGRPLELPDGRRGAVAVFHDVTEVRRYQSDLAEFAAVVAHDLKSPLTAITGYASVAADALQSDLPSAAETARTSVGRVRHGALRMRQLIDDLLAYTTARDAPLHLRTLDLTELISSVVEQHTVALAAADRPAPLIRVGPLPRMTVDPGLLRHVVDNLVGNAVKYTPPGRPAEIEISATESPGQVTIAFEDRGIGIPDSHKSHVFESFYRVRPTEYGGTGLGLAICRRIIERHGGSIAVEDHAGGGTRFLVTLPRTVPSLAEAGVPQRESVS</sequence>
<dbReference type="AlphaFoldDB" id="A0A8J3YP41"/>
<dbReference type="FunFam" id="3.30.565.10:FF:000006">
    <property type="entry name" value="Sensor histidine kinase WalK"/>
    <property type="match status" value="1"/>
</dbReference>
<evidence type="ECO:0000256" key="1">
    <source>
        <dbReference type="ARBA" id="ARBA00000085"/>
    </source>
</evidence>
<evidence type="ECO:0000256" key="6">
    <source>
        <dbReference type="ARBA" id="ARBA00022741"/>
    </source>
</evidence>
<dbReference type="InterPro" id="IPR013656">
    <property type="entry name" value="PAS_4"/>
</dbReference>
<dbReference type="GO" id="GO:0000156">
    <property type="term" value="F:phosphorelay response regulator activity"/>
    <property type="evidence" value="ECO:0007669"/>
    <property type="project" value="TreeGrafter"/>
</dbReference>
<name>A0A8J3YP41_9ACTN</name>
<dbReference type="SUPFAM" id="SSF55785">
    <property type="entry name" value="PYP-like sensor domain (PAS domain)"/>
    <property type="match status" value="1"/>
</dbReference>